<dbReference type="EMBL" id="UOEH01000263">
    <property type="protein sequence ID" value="VAV98952.1"/>
    <property type="molecule type" value="Genomic_DNA"/>
</dbReference>
<dbReference type="AlphaFoldDB" id="A0A3B0S508"/>
<evidence type="ECO:0008006" key="2">
    <source>
        <dbReference type="Google" id="ProtNLM"/>
    </source>
</evidence>
<protein>
    <recommendedName>
        <fullName evidence="2">Phosphatidate cytidylyltransferase</fullName>
    </recommendedName>
</protein>
<proteinExistence type="predicted"/>
<accession>A0A3B0S508</accession>
<gene>
    <name evidence="1" type="ORF">MNBD_ALPHA05-888</name>
</gene>
<evidence type="ECO:0000313" key="1">
    <source>
        <dbReference type="EMBL" id="VAV98952.1"/>
    </source>
</evidence>
<organism evidence="1">
    <name type="scientific">hydrothermal vent metagenome</name>
    <dbReference type="NCBI Taxonomy" id="652676"/>
    <lineage>
        <taxon>unclassified sequences</taxon>
        <taxon>metagenomes</taxon>
        <taxon>ecological metagenomes</taxon>
    </lineage>
</organism>
<name>A0A3B0S508_9ZZZZ</name>
<sequence>MPNTSDHERSVFVNQMLARPCSEAVGLLASWLQERFSDCAILLYGSGNSVLSQADPSEILFDFYVIVPSYRKAYGSGLMALLNYAIPPNVFYLEENFGDKKLRAKYAILSLAHFEKLVSKKTFHSYFWARFAQPSVIVAAPDDMRERLEQSVETAVDTFVSRAAPLAGPDASVGQIWRQGLSRSYKAELRAEQPGRVDDLLASYGDWPDRVTRLKGSSQVGRAWQSRLAWRLRALQGAFLSVIRLLKGTVTFQGGVDYIAWKISRHAGFALPVKNWERRFPILGAPFLGARYYRLKRQLAARGNHPG</sequence>
<reference evidence="1" key="1">
    <citation type="submission" date="2018-06" db="EMBL/GenBank/DDBJ databases">
        <authorList>
            <person name="Zhirakovskaya E."/>
        </authorList>
    </citation>
    <scope>NUCLEOTIDE SEQUENCE</scope>
</reference>